<proteinExistence type="predicted"/>
<evidence type="ECO:0000313" key="2">
    <source>
        <dbReference type="EMBL" id="EEG78734.1"/>
    </source>
</evidence>
<keyword evidence="1" id="KW-0812">Transmembrane</keyword>
<keyword evidence="1" id="KW-0472">Membrane</keyword>
<evidence type="ECO:0008006" key="4">
    <source>
        <dbReference type="Google" id="ProtNLM"/>
    </source>
</evidence>
<comment type="caution">
    <text evidence="2">The sequence shown here is derived from an EMBL/GenBank/DDBJ whole genome shotgun (WGS) entry which is preliminary data.</text>
</comment>
<keyword evidence="3" id="KW-1185">Reference proteome</keyword>
<name>C0GBZ9_DETAL</name>
<evidence type="ECO:0000256" key="1">
    <source>
        <dbReference type="SAM" id="Phobius"/>
    </source>
</evidence>
<dbReference type="PANTHER" id="PTHR39174">
    <property type="entry name" value="INNER MEMBRANE PROTEIN-RELATED"/>
    <property type="match status" value="1"/>
</dbReference>
<dbReference type="eggNOG" id="COG3924">
    <property type="taxonomic scope" value="Bacteria"/>
</dbReference>
<protein>
    <recommendedName>
        <fullName evidence="4">Sodium/pantothenate symporter</fullName>
    </recommendedName>
</protein>
<accession>C0GBZ9</accession>
<gene>
    <name evidence="2" type="ORF">DealDRAFT_0008</name>
</gene>
<dbReference type="OrthoDB" id="1752893at2"/>
<dbReference type="Pfam" id="PF06196">
    <property type="entry name" value="DUF997"/>
    <property type="match status" value="1"/>
</dbReference>
<organism evidence="2 3">
    <name type="scientific">Dethiobacter alkaliphilus AHT 1</name>
    <dbReference type="NCBI Taxonomy" id="555088"/>
    <lineage>
        <taxon>Bacteria</taxon>
        <taxon>Bacillati</taxon>
        <taxon>Bacillota</taxon>
        <taxon>Dethiobacteria</taxon>
        <taxon>Dethiobacterales</taxon>
        <taxon>Dethiobacteraceae</taxon>
        <taxon>Dethiobacter</taxon>
    </lineage>
</organism>
<dbReference type="STRING" id="555088.DealDRAFT_0008"/>
<dbReference type="PANTHER" id="PTHR39174:SF1">
    <property type="entry name" value="INNER MEMBRANE PROTEIN"/>
    <property type="match status" value="1"/>
</dbReference>
<keyword evidence="1" id="KW-1133">Transmembrane helix</keyword>
<dbReference type="AlphaFoldDB" id="C0GBZ9"/>
<dbReference type="InterPro" id="IPR010398">
    <property type="entry name" value="DUF997"/>
</dbReference>
<evidence type="ECO:0000313" key="3">
    <source>
        <dbReference type="Proteomes" id="UP000006443"/>
    </source>
</evidence>
<dbReference type="EMBL" id="ACJM01000001">
    <property type="protein sequence ID" value="EEG78734.1"/>
    <property type="molecule type" value="Genomic_DNA"/>
</dbReference>
<sequence>MTEKINTDDANFVEDPRYKQCNREALLGLGLGIANFIWWFAWGYGFGSQPVEGYTYILGFPLWFFMSSIVGAILFTVLAIIMVRKYFRDMPLGPLEEDDLKELQEGGREHG</sequence>
<dbReference type="RefSeq" id="WP_008513682.1">
    <property type="nucleotide sequence ID" value="NZ_ACJM01000001.1"/>
</dbReference>
<dbReference type="Proteomes" id="UP000006443">
    <property type="component" value="Unassembled WGS sequence"/>
</dbReference>
<feature type="transmembrane region" description="Helical" evidence="1">
    <location>
        <begin position="62"/>
        <end position="83"/>
    </location>
</feature>
<feature type="transmembrane region" description="Helical" evidence="1">
    <location>
        <begin position="25"/>
        <end position="42"/>
    </location>
</feature>
<reference evidence="2 3" key="1">
    <citation type="submission" date="2009-02" db="EMBL/GenBank/DDBJ databases">
        <title>Sequencing of the draft genome and assembly of Dethiobacter alkaliphilus AHT 1.</title>
        <authorList>
            <consortium name="US DOE Joint Genome Institute (JGI-PGF)"/>
            <person name="Lucas S."/>
            <person name="Copeland A."/>
            <person name="Lapidus A."/>
            <person name="Glavina del Rio T."/>
            <person name="Dalin E."/>
            <person name="Tice H."/>
            <person name="Bruce D."/>
            <person name="Goodwin L."/>
            <person name="Pitluck S."/>
            <person name="Larimer F."/>
            <person name="Land M.L."/>
            <person name="Hauser L."/>
            <person name="Muyzer G."/>
        </authorList>
    </citation>
    <scope>NUCLEOTIDE SEQUENCE [LARGE SCALE GENOMIC DNA]</scope>
    <source>
        <strain evidence="2 3">AHT 1</strain>
    </source>
</reference>